<feature type="non-terminal residue" evidence="2">
    <location>
        <position position="1"/>
    </location>
</feature>
<dbReference type="OrthoDB" id="5242705at2759"/>
<keyword evidence="3" id="KW-1185">Reference proteome</keyword>
<dbReference type="Pfam" id="PF11374">
    <property type="entry name" value="DUF3176"/>
    <property type="match status" value="1"/>
</dbReference>
<dbReference type="InterPro" id="IPR021514">
    <property type="entry name" value="DUF3176"/>
</dbReference>
<accession>A0A6A5YKP5</accession>
<name>A0A6A5YKP5_9PLEO</name>
<evidence type="ECO:0000313" key="2">
    <source>
        <dbReference type="EMBL" id="KAF2107520.1"/>
    </source>
</evidence>
<feature type="non-terminal residue" evidence="2">
    <location>
        <position position="636"/>
    </location>
</feature>
<dbReference type="AlphaFoldDB" id="A0A6A5YKP5"/>
<feature type="transmembrane region" description="Helical" evidence="1">
    <location>
        <begin position="47"/>
        <end position="66"/>
    </location>
</feature>
<sequence>LQPGERFQHHETKEKEESRPDIAQRIEKRLWKYQSSSHVATRWLLEIISWILSALCMGTIIVVLLIRKDQRVPHWPMDLSINTFIAVLSRIASAALVLPVTEALGQLKWNWFQHDSKKMWDFEIFDNASRGPWGSFLLLIRTKCRTLASLGAVIVIIALAMDPFFQQVVSYPSLWELQADSSLPQVFRYDPARSVASRGGQKIIEEDPDLARVAEKFFHGNGTQPIPAGNGTRPEIPLSCPTSNCTWPIYETLGICSKCADVSELLNRTCLRTTIDWTADLGGLGTEATYPNGTVCGYFLNATSDNPVLVSGYLVNDTDTTVGEALLMRILPLITRPLRRPLFGGSVKFKHVRNPIFDHLIIGAANGPESVYKNETPIAQECVLAWCVKSLKSSYYWAQYQEEEMGEPVWNTTQGPFPFNTSRLVTPAINGTEVFYFQNISVEAFSSRFNTSVTYGVSNSTQLLSILAFDDLLPAFVTVANASAPQWMRDSLQNKAPLLRKLDFNPWIYPNNVTRHLERLAKALTDVVRSASNTDVVTGDAFNRETFVAVQWEWLSLPLGLLLLSFVFLLGTMRKSSRERDQVGIWKTSAVATLLYGLPDELLKKIRASTPAGTPRTKAKTLRVKMLPKKGWRISG</sequence>
<feature type="transmembrane region" description="Helical" evidence="1">
    <location>
        <begin position="552"/>
        <end position="570"/>
    </location>
</feature>
<evidence type="ECO:0000313" key="3">
    <source>
        <dbReference type="Proteomes" id="UP000799770"/>
    </source>
</evidence>
<keyword evidence="1" id="KW-1133">Transmembrane helix</keyword>
<dbReference type="PANTHER" id="PTHR35394">
    <property type="entry name" value="DUF3176 DOMAIN-CONTAINING PROTEIN"/>
    <property type="match status" value="1"/>
</dbReference>
<evidence type="ECO:0000256" key="1">
    <source>
        <dbReference type="SAM" id="Phobius"/>
    </source>
</evidence>
<reference evidence="2" key="1">
    <citation type="journal article" date="2020" name="Stud. Mycol.">
        <title>101 Dothideomycetes genomes: a test case for predicting lifestyles and emergence of pathogens.</title>
        <authorList>
            <person name="Haridas S."/>
            <person name="Albert R."/>
            <person name="Binder M."/>
            <person name="Bloem J."/>
            <person name="Labutti K."/>
            <person name="Salamov A."/>
            <person name="Andreopoulos B."/>
            <person name="Baker S."/>
            <person name="Barry K."/>
            <person name="Bills G."/>
            <person name="Bluhm B."/>
            <person name="Cannon C."/>
            <person name="Castanera R."/>
            <person name="Culley D."/>
            <person name="Daum C."/>
            <person name="Ezra D."/>
            <person name="Gonzalez J."/>
            <person name="Henrissat B."/>
            <person name="Kuo A."/>
            <person name="Liang C."/>
            <person name="Lipzen A."/>
            <person name="Lutzoni F."/>
            <person name="Magnuson J."/>
            <person name="Mondo S."/>
            <person name="Nolan M."/>
            <person name="Ohm R."/>
            <person name="Pangilinan J."/>
            <person name="Park H.-J."/>
            <person name="Ramirez L."/>
            <person name="Alfaro M."/>
            <person name="Sun H."/>
            <person name="Tritt A."/>
            <person name="Yoshinaga Y."/>
            <person name="Zwiers L.-H."/>
            <person name="Turgeon B."/>
            <person name="Goodwin S."/>
            <person name="Spatafora J."/>
            <person name="Crous P."/>
            <person name="Grigoriev I."/>
        </authorList>
    </citation>
    <scope>NUCLEOTIDE SEQUENCE</scope>
    <source>
        <strain evidence="2">CBS 627.86</strain>
    </source>
</reference>
<dbReference type="Proteomes" id="UP000799770">
    <property type="component" value="Unassembled WGS sequence"/>
</dbReference>
<feature type="transmembrane region" description="Helical" evidence="1">
    <location>
        <begin position="147"/>
        <end position="165"/>
    </location>
</feature>
<protein>
    <recommendedName>
        <fullName evidence="4">DUF3176 domain containing protein</fullName>
    </recommendedName>
</protein>
<dbReference type="PANTHER" id="PTHR35394:SF5">
    <property type="entry name" value="DUF3176 DOMAIN-CONTAINING PROTEIN"/>
    <property type="match status" value="1"/>
</dbReference>
<gene>
    <name evidence="2" type="ORF">BDV96DRAFT_464154</name>
</gene>
<dbReference type="EMBL" id="ML977353">
    <property type="protein sequence ID" value="KAF2107520.1"/>
    <property type="molecule type" value="Genomic_DNA"/>
</dbReference>
<organism evidence="2 3">
    <name type="scientific">Lophiotrema nucula</name>
    <dbReference type="NCBI Taxonomy" id="690887"/>
    <lineage>
        <taxon>Eukaryota</taxon>
        <taxon>Fungi</taxon>
        <taxon>Dikarya</taxon>
        <taxon>Ascomycota</taxon>
        <taxon>Pezizomycotina</taxon>
        <taxon>Dothideomycetes</taxon>
        <taxon>Pleosporomycetidae</taxon>
        <taxon>Pleosporales</taxon>
        <taxon>Lophiotremataceae</taxon>
        <taxon>Lophiotrema</taxon>
    </lineage>
</organism>
<keyword evidence="1" id="KW-0812">Transmembrane</keyword>
<evidence type="ECO:0008006" key="4">
    <source>
        <dbReference type="Google" id="ProtNLM"/>
    </source>
</evidence>
<proteinExistence type="predicted"/>
<keyword evidence="1" id="KW-0472">Membrane</keyword>